<dbReference type="eggNOG" id="ENOG503312J">
    <property type="taxonomic scope" value="Bacteria"/>
</dbReference>
<dbReference type="RefSeq" id="WP_036782108.1">
    <property type="nucleotide sequence ID" value="NZ_AVBG01000004.1"/>
</dbReference>
<protein>
    <recommendedName>
        <fullName evidence="4">Competence protein ComG</fullName>
    </recommendedName>
</protein>
<keyword evidence="1" id="KW-0472">Membrane</keyword>
<accession>A0A0A2UUP3</accession>
<dbReference type="AlphaFoldDB" id="A0A0A2UUP3"/>
<reference evidence="2 3" key="1">
    <citation type="submission" date="2013-08" db="EMBL/GenBank/DDBJ databases">
        <title>Genome of Pontibacillus chungwhensis.</title>
        <authorList>
            <person name="Wang Q."/>
            <person name="Wang G."/>
        </authorList>
    </citation>
    <scope>NUCLEOTIDE SEQUENCE [LARGE SCALE GENOMIC DNA]</scope>
    <source>
        <strain evidence="2 3">BH030062</strain>
    </source>
</reference>
<gene>
    <name evidence="2" type="ORF">N780_16530</name>
</gene>
<name>A0A0A2UUP3_9BACI</name>
<evidence type="ECO:0008006" key="4">
    <source>
        <dbReference type="Google" id="ProtNLM"/>
    </source>
</evidence>
<evidence type="ECO:0000256" key="1">
    <source>
        <dbReference type="SAM" id="Phobius"/>
    </source>
</evidence>
<feature type="transmembrane region" description="Helical" evidence="1">
    <location>
        <begin position="13"/>
        <end position="36"/>
    </location>
</feature>
<organism evidence="2 3">
    <name type="scientific">Pontibacillus chungwhensis BH030062</name>
    <dbReference type="NCBI Taxonomy" id="1385513"/>
    <lineage>
        <taxon>Bacteria</taxon>
        <taxon>Bacillati</taxon>
        <taxon>Bacillota</taxon>
        <taxon>Bacilli</taxon>
        <taxon>Bacillales</taxon>
        <taxon>Bacillaceae</taxon>
        <taxon>Pontibacillus</taxon>
    </lineage>
</organism>
<sequence length="114" mass="12982">MLQNNKGFALLDALYSLSLMLVITLSLFPILQIVFAKQYELETRRKMAVHLHNELIQLEENLPDQEIIGVTVNGIHGSLHVETEQNQVKGCLTWKLNEKGGDEYICFYVPPKGK</sequence>
<keyword evidence="3" id="KW-1185">Reference proteome</keyword>
<evidence type="ECO:0000313" key="3">
    <source>
        <dbReference type="Proteomes" id="UP000030153"/>
    </source>
</evidence>
<proteinExistence type="predicted"/>
<dbReference type="STRING" id="1385513.N780_16530"/>
<dbReference type="Proteomes" id="UP000030153">
    <property type="component" value="Unassembled WGS sequence"/>
</dbReference>
<evidence type="ECO:0000313" key="2">
    <source>
        <dbReference type="EMBL" id="KGP92017.1"/>
    </source>
</evidence>
<comment type="caution">
    <text evidence="2">The sequence shown here is derived from an EMBL/GenBank/DDBJ whole genome shotgun (WGS) entry which is preliminary data.</text>
</comment>
<keyword evidence="1" id="KW-1133">Transmembrane helix</keyword>
<dbReference type="OrthoDB" id="2970140at2"/>
<dbReference type="EMBL" id="AVBG01000004">
    <property type="protein sequence ID" value="KGP92017.1"/>
    <property type="molecule type" value="Genomic_DNA"/>
</dbReference>
<keyword evidence="1" id="KW-0812">Transmembrane</keyword>